<dbReference type="OrthoDB" id="5244372at2759"/>
<dbReference type="EMBL" id="LCUC01000193">
    <property type="protein sequence ID" value="KKY34651.1"/>
    <property type="molecule type" value="Genomic_DNA"/>
</dbReference>
<evidence type="ECO:0000313" key="3">
    <source>
        <dbReference type="Proteomes" id="UP000034680"/>
    </source>
</evidence>
<reference evidence="2 3" key="2">
    <citation type="submission" date="2015-05" db="EMBL/GenBank/DDBJ databases">
        <authorList>
            <person name="Morales-Cruz A."/>
            <person name="Amrine K.C."/>
            <person name="Cantu D."/>
        </authorList>
    </citation>
    <scope>NUCLEOTIDE SEQUENCE [LARGE SCALE GENOMIC DNA]</scope>
    <source>
        <strain evidence="2">DA912</strain>
    </source>
</reference>
<gene>
    <name evidence="2" type="ORF">UCDDA912_g05373</name>
</gene>
<accession>A0A0G2FKR0</accession>
<evidence type="ECO:0000256" key="1">
    <source>
        <dbReference type="SAM" id="MobiDB-lite"/>
    </source>
</evidence>
<dbReference type="Proteomes" id="UP000034680">
    <property type="component" value="Unassembled WGS sequence"/>
</dbReference>
<feature type="compositionally biased region" description="Low complexity" evidence="1">
    <location>
        <begin position="101"/>
        <end position="120"/>
    </location>
</feature>
<comment type="caution">
    <text evidence="2">The sequence shown here is derived from an EMBL/GenBank/DDBJ whole genome shotgun (WGS) entry which is preliminary data.</text>
</comment>
<keyword evidence="3" id="KW-1185">Reference proteome</keyword>
<feature type="region of interest" description="Disordered" evidence="1">
    <location>
        <begin position="1"/>
        <end position="33"/>
    </location>
</feature>
<organism evidence="2 3">
    <name type="scientific">Diaporthe ampelina</name>
    <dbReference type="NCBI Taxonomy" id="1214573"/>
    <lineage>
        <taxon>Eukaryota</taxon>
        <taxon>Fungi</taxon>
        <taxon>Dikarya</taxon>
        <taxon>Ascomycota</taxon>
        <taxon>Pezizomycotina</taxon>
        <taxon>Sordariomycetes</taxon>
        <taxon>Sordariomycetidae</taxon>
        <taxon>Diaporthales</taxon>
        <taxon>Diaporthaceae</taxon>
        <taxon>Diaporthe</taxon>
    </lineage>
</organism>
<proteinExistence type="predicted"/>
<reference evidence="2 3" key="1">
    <citation type="submission" date="2015-05" db="EMBL/GenBank/DDBJ databases">
        <title>Distinctive expansion of gene families associated with plant cell wall degradation and secondary metabolism in the genomes of grapevine trunk pathogens.</title>
        <authorList>
            <person name="Lawrence D.P."/>
            <person name="Travadon R."/>
            <person name="Rolshausen P.E."/>
            <person name="Baumgartner K."/>
        </authorList>
    </citation>
    <scope>NUCLEOTIDE SEQUENCE [LARGE SCALE GENOMIC DNA]</scope>
    <source>
        <strain evidence="2">DA912</strain>
    </source>
</reference>
<dbReference type="AlphaFoldDB" id="A0A0G2FKR0"/>
<evidence type="ECO:0000313" key="2">
    <source>
        <dbReference type="EMBL" id="KKY34651.1"/>
    </source>
</evidence>
<sequence length="142" mass="14187">MASDKENNDKALGSPAAATAAAAAPSKQSKLANSTADLKMQDILDVGDYPAHYDLDDIVTGGCSTCGSVQHGTVKCDKKDAPSGFMMSGALQADTDSSNFAPATASTTAAAAEETTPAPSEKGDQGSSGMAVGQGTGRRRSA</sequence>
<protein>
    <submittedName>
        <fullName evidence="2">Uncharacterized protein</fullName>
    </submittedName>
</protein>
<name>A0A0G2FKR0_9PEZI</name>
<feature type="region of interest" description="Disordered" evidence="1">
    <location>
        <begin position="96"/>
        <end position="142"/>
    </location>
</feature>